<name>A0A2T0LND0_9PSEU</name>
<evidence type="ECO:0000313" key="1">
    <source>
        <dbReference type="EMBL" id="PRX44695.1"/>
    </source>
</evidence>
<reference evidence="1 2" key="1">
    <citation type="submission" date="2018-03" db="EMBL/GenBank/DDBJ databases">
        <title>Genomic Encyclopedia of Type Strains, Phase III (KMG-III): the genomes of soil and plant-associated and newly described type strains.</title>
        <authorList>
            <person name="Whitman W."/>
        </authorList>
    </citation>
    <scope>NUCLEOTIDE SEQUENCE [LARGE SCALE GENOMIC DNA]</scope>
    <source>
        <strain evidence="1 2">CGMCC 4.7125</strain>
    </source>
</reference>
<evidence type="ECO:0000313" key="2">
    <source>
        <dbReference type="Proteomes" id="UP000238362"/>
    </source>
</evidence>
<accession>A0A2T0LND0</accession>
<organism evidence="1 2">
    <name type="scientific">Prauserella shujinwangii</name>
    <dbReference type="NCBI Taxonomy" id="1453103"/>
    <lineage>
        <taxon>Bacteria</taxon>
        <taxon>Bacillati</taxon>
        <taxon>Actinomycetota</taxon>
        <taxon>Actinomycetes</taxon>
        <taxon>Pseudonocardiales</taxon>
        <taxon>Pseudonocardiaceae</taxon>
        <taxon>Prauserella</taxon>
    </lineage>
</organism>
<dbReference type="EMBL" id="PVNH01000011">
    <property type="protein sequence ID" value="PRX44695.1"/>
    <property type="molecule type" value="Genomic_DNA"/>
</dbReference>
<gene>
    <name evidence="1" type="ORF">B0I33_111209</name>
</gene>
<proteinExistence type="predicted"/>
<dbReference type="AlphaFoldDB" id="A0A2T0LND0"/>
<dbReference type="RefSeq" id="WP_106181347.1">
    <property type="nucleotide sequence ID" value="NZ_PVNH01000011.1"/>
</dbReference>
<dbReference type="OrthoDB" id="191189at2"/>
<comment type="caution">
    <text evidence="1">The sequence shown here is derived from an EMBL/GenBank/DDBJ whole genome shotgun (WGS) entry which is preliminary data.</text>
</comment>
<dbReference type="Proteomes" id="UP000238362">
    <property type="component" value="Unassembled WGS sequence"/>
</dbReference>
<keyword evidence="2" id="KW-1185">Reference proteome</keyword>
<protein>
    <submittedName>
        <fullName evidence="1">Uncharacterized protein</fullName>
    </submittedName>
</protein>
<sequence length="131" mass="14327">MNVRQNFAFQSRFQLPLALLGVREDTAFAEIGEAGLRVRFGPWAISTPARNLAGAEVTGPYSAIKAIGVRLSLRDRGLTFGTSTARGVCVRFREPVRGSEPLGLLRHPGLTLTLERPDEFAQHVQSTIARP</sequence>